<dbReference type="Pfam" id="PF13472">
    <property type="entry name" value="Lipase_GDSL_2"/>
    <property type="match status" value="1"/>
</dbReference>
<feature type="active site" description="Nucleophile" evidence="1">
    <location>
        <position position="43"/>
    </location>
</feature>
<dbReference type="InterPro" id="IPR013830">
    <property type="entry name" value="SGNH_hydro"/>
</dbReference>
<dbReference type="InterPro" id="IPR037460">
    <property type="entry name" value="SEST-like"/>
</dbReference>
<dbReference type="Proteomes" id="UP000002247">
    <property type="component" value="Chromosome"/>
</dbReference>
<keyword evidence="3" id="KW-0732">Signal</keyword>
<dbReference type="GO" id="GO:0004806">
    <property type="term" value="F:triacylglycerol lipase activity"/>
    <property type="evidence" value="ECO:0007669"/>
    <property type="project" value="TreeGrafter"/>
</dbReference>
<dbReference type="OrthoDB" id="5503950at2"/>
<dbReference type="GO" id="GO:0019433">
    <property type="term" value="P:triglyceride catabolic process"/>
    <property type="evidence" value="ECO:0007669"/>
    <property type="project" value="TreeGrafter"/>
</dbReference>
<evidence type="ECO:0000313" key="5">
    <source>
        <dbReference type="EMBL" id="ADG98124.1"/>
    </source>
</evidence>
<feature type="disulfide bond" evidence="2">
    <location>
        <begin position="141"/>
        <end position="152"/>
    </location>
</feature>
<dbReference type="CDD" id="cd01823">
    <property type="entry name" value="SEST_like"/>
    <property type="match status" value="1"/>
</dbReference>
<dbReference type="EMBL" id="CP001958">
    <property type="protein sequence ID" value="ADG98124.1"/>
    <property type="molecule type" value="Genomic_DNA"/>
</dbReference>
<keyword evidence="6" id="KW-1185">Reference proteome</keyword>
<feature type="active site" evidence="1">
    <location>
        <position position="281"/>
    </location>
</feature>
<dbReference type="STRING" id="640132.Srot_1663"/>
<protein>
    <submittedName>
        <fullName evidence="5">GDSL family lipase</fullName>
    </submittedName>
</protein>
<accession>D6Z844</accession>
<dbReference type="eggNOG" id="COG2755">
    <property type="taxonomic scope" value="Bacteria"/>
</dbReference>
<reference evidence="5 6" key="1">
    <citation type="journal article" date="2010" name="Stand. Genomic Sci.">
        <title>Complete genome sequence of Segniliparus rotundus type strain (CDC 1076).</title>
        <authorList>
            <person name="Sikorski J."/>
            <person name="Lapidus A."/>
            <person name="Copeland A."/>
            <person name="Misra M."/>
            <person name="Glavina Del Rio T."/>
            <person name="Nolan M."/>
            <person name="Lucas S."/>
            <person name="Chen F."/>
            <person name="Tice H."/>
            <person name="Cheng J.F."/>
            <person name="Jando M."/>
            <person name="Schneider S."/>
            <person name="Bruce D."/>
            <person name="Goodwin L."/>
            <person name="Pitluck S."/>
            <person name="Liolios K."/>
            <person name="Mikhailova N."/>
            <person name="Pati A."/>
            <person name="Ivanova N."/>
            <person name="Mavromatis K."/>
            <person name="Chen A."/>
            <person name="Palaniappan K."/>
            <person name="Chertkov O."/>
            <person name="Land M."/>
            <person name="Hauser L."/>
            <person name="Chang Y.J."/>
            <person name="Jeffries C.D."/>
            <person name="Brettin T."/>
            <person name="Detter J.C."/>
            <person name="Han C."/>
            <person name="Rohde M."/>
            <person name="Goker M."/>
            <person name="Bristow J."/>
            <person name="Eisen J.A."/>
            <person name="Markowitz V."/>
            <person name="Hugenholtz P."/>
            <person name="Kyrpides N.C."/>
            <person name="Klenk H.P."/>
        </authorList>
    </citation>
    <scope>NUCLEOTIDE SEQUENCE [LARGE SCALE GENOMIC DNA]</scope>
    <source>
        <strain evidence="6">ATCC BAA-972 / CDC 1076 / CIP 108378 / DSM 44985 / JCM 13578</strain>
    </source>
</reference>
<dbReference type="PANTHER" id="PTHR37981">
    <property type="entry name" value="LIPASE 2"/>
    <property type="match status" value="1"/>
</dbReference>
<sequence>MRTRALLSTSLSTLVALFALPAAGAGAEPERQPVRHYVALGDSYVSKPGVRGLDPDGPNCARTDENYPAAVAAALGLEPGNGFTDASCAGAKSGALAGEQLSVLGVVVPPQLDAVTEDTDLVTVTFGANDQDFMFKQVTTCLMIDLTDRDGCRKQGPEEQPLLSEQGFAGVRDNIHRDLRGAVDVIKSKAPNSRIALVGYPQAFVSGRECTASLPMTSGDAAWINERLQGINATMQQVAKETGTIYVDVYTPSTGHGICSTGPTWVSGFVTTNWLETEPMHLTPLGAQELGKIIAAKVRP</sequence>
<evidence type="ECO:0000313" key="6">
    <source>
        <dbReference type="Proteomes" id="UP000002247"/>
    </source>
</evidence>
<name>D6Z844_SEGRD</name>
<keyword evidence="2" id="KW-1015">Disulfide bond</keyword>
<dbReference type="InterPro" id="IPR036514">
    <property type="entry name" value="SGNH_hydro_sf"/>
</dbReference>
<proteinExistence type="predicted"/>
<dbReference type="KEGG" id="srt:Srot_1663"/>
<feature type="domain" description="SGNH hydrolase-type esterase" evidence="4">
    <location>
        <begin position="39"/>
        <end position="288"/>
    </location>
</feature>
<dbReference type="SUPFAM" id="SSF52266">
    <property type="entry name" value="SGNH hydrolase"/>
    <property type="match status" value="1"/>
</dbReference>
<evidence type="ECO:0000256" key="1">
    <source>
        <dbReference type="PIRSR" id="PIRSR637460-1"/>
    </source>
</evidence>
<dbReference type="Gene3D" id="3.40.50.1110">
    <property type="entry name" value="SGNH hydrolase"/>
    <property type="match status" value="1"/>
</dbReference>
<dbReference type="HOGENOM" id="CLU_038449_2_1_11"/>
<evidence type="ECO:0000259" key="4">
    <source>
        <dbReference type="Pfam" id="PF13472"/>
    </source>
</evidence>
<evidence type="ECO:0000256" key="2">
    <source>
        <dbReference type="PIRSR" id="PIRSR637460-2"/>
    </source>
</evidence>
<dbReference type="PANTHER" id="PTHR37981:SF1">
    <property type="entry name" value="SGNH HYDROLASE-TYPE ESTERASE DOMAIN-CONTAINING PROTEIN"/>
    <property type="match status" value="1"/>
</dbReference>
<feature type="disulfide bond" evidence="2">
    <location>
        <begin position="60"/>
        <end position="88"/>
    </location>
</feature>
<gene>
    <name evidence="5" type="ordered locus">Srot_1663</name>
</gene>
<feature type="signal peptide" evidence="3">
    <location>
        <begin position="1"/>
        <end position="27"/>
    </location>
</feature>
<evidence type="ECO:0000256" key="3">
    <source>
        <dbReference type="SAM" id="SignalP"/>
    </source>
</evidence>
<organism evidence="5 6">
    <name type="scientific">Segniliparus rotundus (strain ATCC BAA-972 / CDC 1076 / CIP 108378 / DSM 44985 / JCM 13578)</name>
    <dbReference type="NCBI Taxonomy" id="640132"/>
    <lineage>
        <taxon>Bacteria</taxon>
        <taxon>Bacillati</taxon>
        <taxon>Actinomycetota</taxon>
        <taxon>Actinomycetes</taxon>
        <taxon>Mycobacteriales</taxon>
        <taxon>Segniliparaceae</taxon>
        <taxon>Segniliparus</taxon>
    </lineage>
</organism>
<dbReference type="AlphaFoldDB" id="D6Z844"/>
<feature type="chain" id="PRO_5003091408" evidence="3">
    <location>
        <begin position="28"/>
        <end position="300"/>
    </location>
</feature>
<feature type="disulfide bond" evidence="2">
    <location>
        <begin position="210"/>
        <end position="259"/>
    </location>
</feature>